<comment type="caution">
    <text evidence="1">The sequence shown here is derived from an EMBL/GenBank/DDBJ whole genome shotgun (WGS) entry which is preliminary data.</text>
</comment>
<gene>
    <name evidence="1" type="ORF">BpHYR1_050583</name>
</gene>
<organism evidence="1 2">
    <name type="scientific">Brachionus plicatilis</name>
    <name type="common">Marine rotifer</name>
    <name type="synonym">Brachionus muelleri</name>
    <dbReference type="NCBI Taxonomy" id="10195"/>
    <lineage>
        <taxon>Eukaryota</taxon>
        <taxon>Metazoa</taxon>
        <taxon>Spiralia</taxon>
        <taxon>Gnathifera</taxon>
        <taxon>Rotifera</taxon>
        <taxon>Eurotatoria</taxon>
        <taxon>Monogononta</taxon>
        <taxon>Pseudotrocha</taxon>
        <taxon>Ploima</taxon>
        <taxon>Brachionidae</taxon>
        <taxon>Brachionus</taxon>
    </lineage>
</organism>
<dbReference type="EMBL" id="REGN01002102">
    <property type="protein sequence ID" value="RNA30319.1"/>
    <property type="molecule type" value="Genomic_DNA"/>
</dbReference>
<evidence type="ECO:0000313" key="1">
    <source>
        <dbReference type="EMBL" id="RNA30319.1"/>
    </source>
</evidence>
<accession>A0A3M7S3S5</accession>
<dbReference type="AlphaFoldDB" id="A0A3M7S3S5"/>
<sequence length="108" mass="12304">MFFGPCFVVGLGTGVKNWQHSWTGCVMVWGAVSELHLGVGWCDLIKRHRNLNHLELLLFQKLELLSWFRSLSSILLLTCDGYTSNKCFLSSAKFILSPDNKETKKREA</sequence>
<name>A0A3M7S3S5_BRAPC</name>
<proteinExistence type="predicted"/>
<reference evidence="1 2" key="1">
    <citation type="journal article" date="2018" name="Sci. Rep.">
        <title>Genomic signatures of local adaptation to the degree of environmental predictability in rotifers.</title>
        <authorList>
            <person name="Franch-Gras L."/>
            <person name="Hahn C."/>
            <person name="Garcia-Roger E.M."/>
            <person name="Carmona M.J."/>
            <person name="Serra M."/>
            <person name="Gomez A."/>
        </authorList>
    </citation>
    <scope>NUCLEOTIDE SEQUENCE [LARGE SCALE GENOMIC DNA]</scope>
    <source>
        <strain evidence="1">HYR1</strain>
    </source>
</reference>
<protein>
    <submittedName>
        <fullName evidence="1">Uncharacterized protein</fullName>
    </submittedName>
</protein>
<dbReference type="Proteomes" id="UP000276133">
    <property type="component" value="Unassembled WGS sequence"/>
</dbReference>
<keyword evidence="2" id="KW-1185">Reference proteome</keyword>
<evidence type="ECO:0000313" key="2">
    <source>
        <dbReference type="Proteomes" id="UP000276133"/>
    </source>
</evidence>